<dbReference type="AlphaFoldDB" id="A0A261FKG3"/>
<name>A0A261FKG3_9BIFI</name>
<evidence type="ECO:0000313" key="1">
    <source>
        <dbReference type="EMBL" id="OZG59639.1"/>
    </source>
</evidence>
<protein>
    <submittedName>
        <fullName evidence="1">Uncharacterized protein</fullName>
    </submittedName>
</protein>
<sequence>MGVSLMNFLMNLILTDVRVDLRQRCITRGCAVATWSNDHALMRGGARTPVLGLYWFTCRLSLVL</sequence>
<dbReference type="Proteomes" id="UP000216871">
    <property type="component" value="Unassembled WGS sequence"/>
</dbReference>
<keyword evidence="2" id="KW-1185">Reference proteome</keyword>
<dbReference type="EMBL" id="MWWW01000013">
    <property type="protein sequence ID" value="OZG59639.1"/>
    <property type="molecule type" value="Genomic_DNA"/>
</dbReference>
<evidence type="ECO:0000313" key="2">
    <source>
        <dbReference type="Proteomes" id="UP000216871"/>
    </source>
</evidence>
<reference evidence="1 2" key="1">
    <citation type="journal article" date="2017" name="BMC Genomics">
        <title>Comparative genomic and phylogenomic analyses of the Bifidobacteriaceae family.</title>
        <authorList>
            <person name="Lugli G.A."/>
            <person name="Milani C."/>
            <person name="Turroni F."/>
            <person name="Duranti S."/>
            <person name="Mancabelli L."/>
            <person name="Mangifesta M."/>
            <person name="Ferrario C."/>
            <person name="Modesto M."/>
            <person name="Mattarelli P."/>
            <person name="Jiri K."/>
            <person name="van Sinderen D."/>
            <person name="Ventura M."/>
        </authorList>
    </citation>
    <scope>NUCLEOTIDE SEQUENCE [LARGE SCALE GENOMIC DNA]</scope>
    <source>
        <strain evidence="1 2">DSM 100196</strain>
    </source>
</reference>
<accession>A0A261FKG3</accession>
<organism evidence="1 2">
    <name type="scientific">Bifidobacterium myosotis</name>
    <dbReference type="NCBI Taxonomy" id="1630166"/>
    <lineage>
        <taxon>Bacteria</taxon>
        <taxon>Bacillati</taxon>
        <taxon>Actinomycetota</taxon>
        <taxon>Actinomycetes</taxon>
        <taxon>Bifidobacteriales</taxon>
        <taxon>Bifidobacteriaceae</taxon>
        <taxon>Bifidobacterium</taxon>
    </lineage>
</organism>
<comment type="caution">
    <text evidence="1">The sequence shown here is derived from an EMBL/GenBank/DDBJ whole genome shotgun (WGS) entry which is preliminary data.</text>
</comment>
<gene>
    <name evidence="1" type="ORF">BMYO_1207</name>
</gene>
<proteinExistence type="predicted"/>